<protein>
    <submittedName>
        <fullName evidence="1">Uncharacterized protein</fullName>
    </submittedName>
</protein>
<accession>A0A4R7ZM18</accession>
<evidence type="ECO:0000313" key="2">
    <source>
        <dbReference type="Proteomes" id="UP000295447"/>
    </source>
</evidence>
<dbReference type="AlphaFoldDB" id="A0A4R7ZM18"/>
<organism evidence="1 2">
    <name type="scientific">Kribbella kalugense</name>
    <dbReference type="NCBI Taxonomy" id="2512221"/>
    <lineage>
        <taxon>Bacteria</taxon>
        <taxon>Bacillati</taxon>
        <taxon>Actinomycetota</taxon>
        <taxon>Actinomycetes</taxon>
        <taxon>Propionibacteriales</taxon>
        <taxon>Kribbellaceae</taxon>
        <taxon>Kribbella</taxon>
    </lineage>
</organism>
<name>A0A4R7ZM18_9ACTN</name>
<comment type="caution">
    <text evidence="1">The sequence shown here is derived from an EMBL/GenBank/DDBJ whole genome shotgun (WGS) entry which is preliminary data.</text>
</comment>
<evidence type="ECO:0000313" key="1">
    <source>
        <dbReference type="EMBL" id="TDW18582.1"/>
    </source>
</evidence>
<gene>
    <name evidence="1" type="ORF">EV650_5171</name>
</gene>
<dbReference type="EMBL" id="SODF01000002">
    <property type="protein sequence ID" value="TDW18582.1"/>
    <property type="molecule type" value="Genomic_DNA"/>
</dbReference>
<sequence length="140" mass="16116">MRYAQRWDPDAPKGSAPFHYGVWDEDRREWVARGLTGPDAGIHAAVLSLRYEGPGERPDQAARWRDVPVHVELTVSPSMTEVALLHMWAREDDGWHGYITYLERHPLEPGRWAHSSKMRRLSEDEVQAFSKRPAVQSWGS</sequence>
<reference evidence="1 2" key="1">
    <citation type="submission" date="2019-03" db="EMBL/GenBank/DDBJ databases">
        <title>Genomic Encyclopedia of Type Strains, Phase III (KMG-III): the genomes of soil and plant-associated and newly described type strains.</title>
        <authorList>
            <person name="Whitman W."/>
        </authorList>
    </citation>
    <scope>NUCLEOTIDE SEQUENCE [LARGE SCALE GENOMIC DNA]</scope>
    <source>
        <strain evidence="1 2">VKM Ac-2570</strain>
    </source>
</reference>
<keyword evidence="2" id="KW-1185">Reference proteome</keyword>
<dbReference type="Proteomes" id="UP000295447">
    <property type="component" value="Unassembled WGS sequence"/>
</dbReference>
<proteinExistence type="predicted"/>